<name>A0A1H6KHZ1_9GAMM</name>
<gene>
    <name evidence="5" type="ORF">SAMN05660691_01249</name>
</gene>
<proteinExistence type="inferred from homology"/>
<dbReference type="Gene3D" id="6.10.10.120">
    <property type="entry name" value="Antitoxin ParD1-like"/>
    <property type="match status" value="1"/>
</dbReference>
<dbReference type="Proteomes" id="UP000199371">
    <property type="component" value="Unassembled WGS sequence"/>
</dbReference>
<dbReference type="InterPro" id="IPR010985">
    <property type="entry name" value="Ribbon_hlx_hlx"/>
</dbReference>
<evidence type="ECO:0000256" key="2">
    <source>
        <dbReference type="ARBA" id="ARBA00017940"/>
    </source>
</evidence>
<dbReference type="PANTHER" id="PTHR36582:SF2">
    <property type="entry name" value="ANTITOXIN PARD"/>
    <property type="match status" value="1"/>
</dbReference>
<evidence type="ECO:0000313" key="6">
    <source>
        <dbReference type="Proteomes" id="UP000199371"/>
    </source>
</evidence>
<keyword evidence="6" id="KW-1185">Reference proteome</keyword>
<keyword evidence="3" id="KW-1277">Toxin-antitoxin system</keyword>
<comment type="function">
    <text evidence="4">Antitoxin component of a type II toxin-antitoxin (TA) system. Neutralizes the effect of toxin ParE.</text>
</comment>
<organism evidence="5 6">
    <name type="scientific">Rheinheimera pacifica</name>
    <dbReference type="NCBI Taxonomy" id="173990"/>
    <lineage>
        <taxon>Bacteria</taxon>
        <taxon>Pseudomonadati</taxon>
        <taxon>Pseudomonadota</taxon>
        <taxon>Gammaproteobacteria</taxon>
        <taxon>Chromatiales</taxon>
        <taxon>Chromatiaceae</taxon>
        <taxon>Rheinheimera</taxon>
    </lineage>
</organism>
<dbReference type="STRING" id="173990.SAMN05660691_01249"/>
<dbReference type="SUPFAM" id="SSF47598">
    <property type="entry name" value="Ribbon-helix-helix"/>
    <property type="match status" value="1"/>
</dbReference>
<dbReference type="NCBIfam" id="TIGR02606">
    <property type="entry name" value="antidote_CC2985"/>
    <property type="match status" value="1"/>
</dbReference>
<evidence type="ECO:0000256" key="4">
    <source>
        <dbReference type="ARBA" id="ARBA00037106"/>
    </source>
</evidence>
<sequence length="81" mass="9169">MQRKTITLTPQQDEWVKAQVASGQFGNDSEYIRHLVRQDQMRQQAKAELGDILDQALASGVSESSPLDIWQAALMRHKSKC</sequence>
<dbReference type="OrthoDB" id="9811310at2"/>
<evidence type="ECO:0000313" key="5">
    <source>
        <dbReference type="EMBL" id="SEH75154.1"/>
    </source>
</evidence>
<accession>A0A1H6KHZ1</accession>
<evidence type="ECO:0000256" key="3">
    <source>
        <dbReference type="ARBA" id="ARBA00022649"/>
    </source>
</evidence>
<evidence type="ECO:0000256" key="1">
    <source>
        <dbReference type="ARBA" id="ARBA00008580"/>
    </source>
</evidence>
<dbReference type="GO" id="GO:0006355">
    <property type="term" value="P:regulation of DNA-templated transcription"/>
    <property type="evidence" value="ECO:0007669"/>
    <property type="project" value="InterPro"/>
</dbReference>
<comment type="similarity">
    <text evidence="1">Belongs to the ParD antitoxin family.</text>
</comment>
<dbReference type="AlphaFoldDB" id="A0A1H6KHZ1"/>
<dbReference type="EMBL" id="FNXF01000003">
    <property type="protein sequence ID" value="SEH75154.1"/>
    <property type="molecule type" value="Genomic_DNA"/>
</dbReference>
<protein>
    <recommendedName>
        <fullName evidence="2">Antitoxin ParD</fullName>
    </recommendedName>
</protein>
<dbReference type="InterPro" id="IPR038296">
    <property type="entry name" value="ParD_sf"/>
</dbReference>
<reference evidence="6" key="1">
    <citation type="submission" date="2016-10" db="EMBL/GenBank/DDBJ databases">
        <authorList>
            <person name="Varghese N."/>
            <person name="Submissions S."/>
        </authorList>
    </citation>
    <scope>NUCLEOTIDE SEQUENCE [LARGE SCALE GENOMIC DNA]</scope>
    <source>
        <strain evidence="6">DSM 17616</strain>
    </source>
</reference>
<dbReference type="PANTHER" id="PTHR36582">
    <property type="entry name" value="ANTITOXIN PARD"/>
    <property type="match status" value="1"/>
</dbReference>
<dbReference type="InterPro" id="IPR022789">
    <property type="entry name" value="ParD"/>
</dbReference>
<dbReference type="RefSeq" id="WP_092791385.1">
    <property type="nucleotide sequence ID" value="NZ_FNXF01000003.1"/>
</dbReference>